<evidence type="ECO:0000313" key="15">
    <source>
        <dbReference type="Proteomes" id="UP000244817"/>
    </source>
</evidence>
<dbReference type="Gene3D" id="2.60.120.330">
    <property type="entry name" value="B-lactam Antibiotic, Isopenicillin N Synthase, Chain"/>
    <property type="match status" value="1"/>
</dbReference>
<dbReference type="PANTHER" id="PTHR47990">
    <property type="entry name" value="2-OXOGLUTARATE (2OG) AND FE(II)-DEPENDENT OXYGENASE SUPERFAMILY PROTEIN-RELATED"/>
    <property type="match status" value="1"/>
</dbReference>
<dbReference type="EMBL" id="QCYG01000005">
    <property type="protein sequence ID" value="PVA06536.1"/>
    <property type="molecule type" value="Genomic_DNA"/>
</dbReference>
<gene>
    <name evidence="14" type="ORF">DC363_08330</name>
</gene>
<evidence type="ECO:0000256" key="6">
    <source>
        <dbReference type="ARBA" id="ARBA00022666"/>
    </source>
</evidence>
<sequence length="311" mass="33890">MTLATFDLAAFEAAQGEARTKAAAELDRICRETGFLVLTGHGVPQDKIDAVWDAVARFFAQPPEDKARVAPPEPGAPYGWIGPLKEALAASKGVKTPPDLKESFNGGPLHMPEDASADAVAFCYRPTPYPDLDGFRTAWDAYYAELEALAARIMAAFAAALNLPEDYFDRYIQHPISALRALNYPATGEVAEADQQRAGAHTDYGTLTILLPQAGSSGLQVQRDGTWLDVAAPDDAFVINIGDLMARWTNNAWVSTLHRVVAKPNQPPRKSLAYFHQPDWEAEIRPLDGSDDYPPVKSGPYLMDKFQSTGT</sequence>
<evidence type="ECO:0000259" key="13">
    <source>
        <dbReference type="PROSITE" id="PS51471"/>
    </source>
</evidence>
<evidence type="ECO:0000313" key="14">
    <source>
        <dbReference type="EMBL" id="PVA06536.1"/>
    </source>
</evidence>
<dbReference type="Pfam" id="PF14226">
    <property type="entry name" value="DIOX_N"/>
    <property type="match status" value="1"/>
</dbReference>
<evidence type="ECO:0000256" key="9">
    <source>
        <dbReference type="ARBA" id="ARBA00047725"/>
    </source>
</evidence>
<keyword evidence="11" id="KW-0408">Iron</keyword>
<dbReference type="OrthoDB" id="21825at2"/>
<evidence type="ECO:0000256" key="10">
    <source>
        <dbReference type="ARBA" id="ARBA00049359"/>
    </source>
</evidence>
<feature type="domain" description="Fe2OG dioxygenase" evidence="13">
    <location>
        <begin position="175"/>
        <end position="278"/>
    </location>
</feature>
<dbReference type="InterPro" id="IPR050231">
    <property type="entry name" value="Iron_ascorbate_oxido_reductase"/>
</dbReference>
<dbReference type="GO" id="GO:0046872">
    <property type="term" value="F:metal ion binding"/>
    <property type="evidence" value="ECO:0007669"/>
    <property type="project" value="UniProtKB-KW"/>
</dbReference>
<evidence type="ECO:0000256" key="2">
    <source>
        <dbReference type="ARBA" id="ARBA00004767"/>
    </source>
</evidence>
<dbReference type="PRINTS" id="PR00682">
    <property type="entry name" value="IPNSYNTHASE"/>
</dbReference>
<evidence type="ECO:0000256" key="11">
    <source>
        <dbReference type="RuleBase" id="RU003682"/>
    </source>
</evidence>
<comment type="cofactor">
    <cofactor evidence="1">
        <name>Fe(2+)</name>
        <dbReference type="ChEBI" id="CHEBI:29033"/>
    </cofactor>
</comment>
<accession>A0A2T7FWI9</accession>
<dbReference type="InterPro" id="IPR044861">
    <property type="entry name" value="IPNS-like_FE2OG_OXY"/>
</dbReference>
<dbReference type="Proteomes" id="UP000244817">
    <property type="component" value="Unassembled WGS sequence"/>
</dbReference>
<dbReference type="AlphaFoldDB" id="A0A2T7FWI9"/>
<dbReference type="InterPro" id="IPR005123">
    <property type="entry name" value="Oxoglu/Fe-dep_dioxygenase_dom"/>
</dbReference>
<organism evidence="14 15">
    <name type="scientific">Thalassorhabdomicrobium marinisediminis</name>
    <dbReference type="NCBI Taxonomy" id="2170577"/>
    <lineage>
        <taxon>Bacteria</taxon>
        <taxon>Pseudomonadati</taxon>
        <taxon>Pseudomonadota</taxon>
        <taxon>Alphaproteobacteria</taxon>
        <taxon>Rhodobacterales</taxon>
        <taxon>Paracoccaceae</taxon>
        <taxon>Thalassorhabdomicrobium</taxon>
    </lineage>
</organism>
<dbReference type="PROSITE" id="PS51471">
    <property type="entry name" value="FE2OG_OXY"/>
    <property type="match status" value="1"/>
</dbReference>
<dbReference type="EC" id="1.13.12.19" evidence="4"/>
<comment type="catalytic activity">
    <reaction evidence="9">
        <text>2-oxoglutarate + O2 + 2 H(+) = ethene + 3 CO2 + H2O</text>
        <dbReference type="Rhea" id="RHEA:31523"/>
        <dbReference type="ChEBI" id="CHEBI:15377"/>
        <dbReference type="ChEBI" id="CHEBI:15378"/>
        <dbReference type="ChEBI" id="CHEBI:15379"/>
        <dbReference type="ChEBI" id="CHEBI:16526"/>
        <dbReference type="ChEBI" id="CHEBI:16810"/>
        <dbReference type="ChEBI" id="CHEBI:18153"/>
        <dbReference type="EC" id="1.13.12.19"/>
    </reaction>
</comment>
<dbReference type="Pfam" id="PF03171">
    <property type="entry name" value="2OG-FeII_Oxy"/>
    <property type="match status" value="1"/>
</dbReference>
<keyword evidence="15" id="KW-1185">Reference proteome</keyword>
<dbReference type="GO" id="GO:0009693">
    <property type="term" value="P:ethylene biosynthetic process"/>
    <property type="evidence" value="ECO:0007669"/>
    <property type="project" value="UniProtKB-KW"/>
</dbReference>
<dbReference type="InterPro" id="IPR026992">
    <property type="entry name" value="DIOX_N"/>
</dbReference>
<dbReference type="GO" id="GO:0102276">
    <property type="term" value="F:2-oxoglutarate oxygenase/decarboxylase (ethylene-forming) activity"/>
    <property type="evidence" value="ECO:0007669"/>
    <property type="project" value="UniProtKB-EC"/>
</dbReference>
<comment type="caution">
    <text evidence="14">The sequence shown here is derived from an EMBL/GenBank/DDBJ whole genome shotgun (WGS) entry which is preliminary data.</text>
</comment>
<evidence type="ECO:0000256" key="12">
    <source>
        <dbReference type="SAM" id="MobiDB-lite"/>
    </source>
</evidence>
<comment type="catalytic activity">
    <reaction evidence="10">
        <text>L-arginine + 2-oxoglutarate + O2 = guanidine + L-glutamate 5-semialdehyde + succinate + CO2</text>
        <dbReference type="Rhea" id="RHEA:31535"/>
        <dbReference type="ChEBI" id="CHEBI:15379"/>
        <dbReference type="ChEBI" id="CHEBI:16526"/>
        <dbReference type="ChEBI" id="CHEBI:16810"/>
        <dbReference type="ChEBI" id="CHEBI:30031"/>
        <dbReference type="ChEBI" id="CHEBI:30087"/>
        <dbReference type="ChEBI" id="CHEBI:32682"/>
        <dbReference type="ChEBI" id="CHEBI:58066"/>
        <dbReference type="EC" id="1.14.20.7"/>
    </reaction>
</comment>
<evidence type="ECO:0000256" key="1">
    <source>
        <dbReference type="ARBA" id="ARBA00001954"/>
    </source>
</evidence>
<protein>
    <recommendedName>
        <fullName evidence="5">2-oxoglutarate-dependent ethylene/succinate-forming enzyme</fullName>
        <ecNumber evidence="4">1.13.12.19</ecNumber>
        <ecNumber evidence="3">1.14.20.7</ecNumber>
    </recommendedName>
    <alternativeName>
        <fullName evidence="7">2-oxoglutarate dioxygenase (ethylene-forming)</fullName>
    </alternativeName>
    <alternativeName>
        <fullName evidence="8">2-oxoglutarate/L-arginine monooxygenase/decarboxylase (succinate-forming)</fullName>
    </alternativeName>
</protein>
<evidence type="ECO:0000256" key="5">
    <source>
        <dbReference type="ARBA" id="ARBA00019045"/>
    </source>
</evidence>
<feature type="region of interest" description="Disordered" evidence="12">
    <location>
        <begin position="285"/>
        <end position="311"/>
    </location>
</feature>
<reference evidence="14 15" key="1">
    <citation type="submission" date="2018-04" db="EMBL/GenBank/DDBJ databases">
        <title>Pelagivirga bohaiensis gen. nov., sp. nov., a bacterium isolated from the Bohai Sea.</title>
        <authorList>
            <person name="Ji X."/>
        </authorList>
    </citation>
    <scope>NUCLEOTIDE SEQUENCE [LARGE SCALE GENOMIC DNA]</scope>
    <source>
        <strain evidence="14 15">BH-SD16</strain>
    </source>
</reference>
<comment type="pathway">
    <text evidence="2">Alkene biosynthesis; ethylene biosynthesis via 2-oxoglutarate.</text>
</comment>
<name>A0A2T7FWI9_9RHOB</name>
<dbReference type="InterPro" id="IPR027443">
    <property type="entry name" value="IPNS-like_sf"/>
</dbReference>
<evidence type="ECO:0000256" key="7">
    <source>
        <dbReference type="ARBA" id="ARBA00031011"/>
    </source>
</evidence>
<evidence type="ECO:0000256" key="4">
    <source>
        <dbReference type="ARBA" id="ARBA00012531"/>
    </source>
</evidence>
<keyword evidence="11" id="KW-0560">Oxidoreductase</keyword>
<evidence type="ECO:0000256" key="3">
    <source>
        <dbReference type="ARBA" id="ARBA00012293"/>
    </source>
</evidence>
<evidence type="ECO:0000256" key="8">
    <source>
        <dbReference type="ARBA" id="ARBA00031282"/>
    </source>
</evidence>
<dbReference type="SUPFAM" id="SSF51197">
    <property type="entry name" value="Clavaminate synthase-like"/>
    <property type="match status" value="1"/>
</dbReference>
<keyword evidence="11" id="KW-0479">Metal-binding</keyword>
<dbReference type="EC" id="1.14.20.7" evidence="3"/>
<comment type="similarity">
    <text evidence="11">Belongs to the iron/ascorbate-dependent oxidoreductase family.</text>
</comment>
<keyword evidence="6" id="KW-0266">Ethylene biosynthesis</keyword>
<dbReference type="RefSeq" id="WP_108640697.1">
    <property type="nucleotide sequence ID" value="NZ_QCYG01000005.1"/>
</dbReference>
<proteinExistence type="inferred from homology"/>